<dbReference type="Proteomes" id="UP000438874">
    <property type="component" value="Unassembled WGS sequence"/>
</dbReference>
<dbReference type="AlphaFoldDB" id="A0A6H9GQN4"/>
<reference evidence="1 2" key="1">
    <citation type="submission" date="2019-02" db="EMBL/GenBank/DDBJ databases">
        <title>Draft genome sequence of Arthrospira platensis NIES-3787.</title>
        <authorList>
            <person name="Yamaguchi H."/>
            <person name="Suzuki S."/>
            <person name="Kawachi M."/>
        </authorList>
    </citation>
    <scope>NUCLEOTIDE SEQUENCE [LARGE SCALE GENOMIC DNA]</scope>
    <source>
        <strain evidence="1 2">NIES-3787</strain>
    </source>
</reference>
<comment type="caution">
    <text evidence="1">The sequence shown here is derived from an EMBL/GenBank/DDBJ whole genome shotgun (WGS) entry which is preliminary data.</text>
</comment>
<sequence>MLEMLERAILQGTASVDAVSASVDEVKRQWNL</sequence>
<evidence type="ECO:0000313" key="2">
    <source>
        <dbReference type="Proteomes" id="UP000438874"/>
    </source>
</evidence>
<accession>A0A6H9GQN4</accession>
<protein>
    <submittedName>
        <fullName evidence="1">Uncharacterized protein</fullName>
    </submittedName>
</protein>
<name>A0A6H9GQN4_MICAE</name>
<gene>
    <name evidence="1" type="ORF">NIES3787_38060</name>
</gene>
<organism evidence="1 2">
    <name type="scientific">Microcystis aeruginosa NIES-3787</name>
    <dbReference type="NCBI Taxonomy" id="2517782"/>
    <lineage>
        <taxon>Bacteria</taxon>
        <taxon>Bacillati</taxon>
        <taxon>Cyanobacteriota</taxon>
        <taxon>Cyanophyceae</taxon>
        <taxon>Oscillatoriophycideae</taxon>
        <taxon>Chroococcales</taxon>
        <taxon>Microcystaceae</taxon>
        <taxon>Microcystis</taxon>
    </lineage>
</organism>
<proteinExistence type="predicted"/>
<dbReference type="EMBL" id="BJCH01000081">
    <property type="protein sequence ID" value="GCL48092.1"/>
    <property type="molecule type" value="Genomic_DNA"/>
</dbReference>
<evidence type="ECO:0000313" key="1">
    <source>
        <dbReference type="EMBL" id="GCL48092.1"/>
    </source>
</evidence>